<evidence type="ECO:0000256" key="1">
    <source>
        <dbReference type="ARBA" id="ARBA00022737"/>
    </source>
</evidence>
<dbReference type="Pfam" id="PF25383">
    <property type="entry name" value="PH_alsin"/>
    <property type="match status" value="1"/>
</dbReference>
<accession>A0AA35L4P1</accession>
<dbReference type="InterPro" id="IPR035899">
    <property type="entry name" value="DBL_dom_sf"/>
</dbReference>
<dbReference type="GO" id="GO:0016197">
    <property type="term" value="P:endosomal transport"/>
    <property type="evidence" value="ECO:0007669"/>
    <property type="project" value="TreeGrafter"/>
</dbReference>
<dbReference type="AlphaFoldDB" id="A0AA35L4P1"/>
<dbReference type="Pfam" id="PF02204">
    <property type="entry name" value="VPS9"/>
    <property type="match status" value="1"/>
</dbReference>
<dbReference type="InterPro" id="IPR051984">
    <property type="entry name" value="Alsin"/>
</dbReference>
<dbReference type="PANTHER" id="PTHR46089">
    <property type="entry name" value="ALSIN HOMOLOG"/>
    <property type="match status" value="1"/>
</dbReference>
<dbReference type="Gene3D" id="2.30.29.30">
    <property type="entry name" value="Pleckstrin-homology domain (PH domain)/Phosphotyrosine-binding domain (PTB)"/>
    <property type="match status" value="1"/>
</dbReference>
<gene>
    <name evidence="3" type="ORF">PODLI_1B035823</name>
</gene>
<feature type="domain" description="VPS9" evidence="2">
    <location>
        <begin position="830"/>
        <end position="976"/>
    </location>
</feature>
<dbReference type="EMBL" id="OX395137">
    <property type="protein sequence ID" value="CAI5789207.1"/>
    <property type="molecule type" value="Genomic_DNA"/>
</dbReference>
<protein>
    <submittedName>
        <fullName evidence="3">C-terminal isoform X2</fullName>
    </submittedName>
</protein>
<dbReference type="SMART" id="SM00698">
    <property type="entry name" value="MORN"/>
    <property type="match status" value="6"/>
</dbReference>
<reference evidence="3" key="1">
    <citation type="submission" date="2022-12" db="EMBL/GenBank/DDBJ databases">
        <authorList>
            <person name="Alioto T."/>
            <person name="Alioto T."/>
            <person name="Gomez Garrido J."/>
        </authorList>
    </citation>
    <scope>NUCLEOTIDE SEQUENCE</scope>
</reference>
<dbReference type="InterPro" id="IPR003123">
    <property type="entry name" value="VPS9"/>
</dbReference>
<dbReference type="SUPFAM" id="SSF109993">
    <property type="entry name" value="VPS9 domain"/>
    <property type="match status" value="1"/>
</dbReference>
<dbReference type="InterPro" id="IPR037191">
    <property type="entry name" value="VPS9_dom_sf"/>
</dbReference>
<dbReference type="Proteomes" id="UP001178461">
    <property type="component" value="Chromosome 12"/>
</dbReference>
<evidence type="ECO:0000259" key="2">
    <source>
        <dbReference type="PROSITE" id="PS51205"/>
    </source>
</evidence>
<proteinExistence type="predicted"/>
<dbReference type="Gene3D" id="2.20.110.10">
    <property type="entry name" value="Histone H3 K4-specific methyltransferase SET7/9 N-terminal domain"/>
    <property type="match status" value="3"/>
</dbReference>
<dbReference type="GO" id="GO:0031267">
    <property type="term" value="F:small GTPase binding"/>
    <property type="evidence" value="ECO:0007669"/>
    <property type="project" value="TreeGrafter"/>
</dbReference>
<sequence length="983" mass="112505">MHSGGRNSAFSQRATFFHPQSPAIYLPFFLGTVKMGSPPLRGQVDMSITDVAASLLRTEDSFSACLARINSVVLQPLLQSGSFENAKLLDELNDRFQVIWDLTEESYRTLKQTFGVSESVSIQDLYLAQKADLFLDAYIQYFSTFASCVVTQVFDHAARNKSDFWKSHKPSLQQFLSDFSPGTSIAVALHTVLHKPFWEHLQKYSLVFSQLKEAPGQNLVKEVNEAAEGFAKLHLFICQALDEANLTRNLWKSLGHKFTDVLCVPERRLLEDSRNLALYPSTGRSDRVLLFNDVLVLIQGNTFQSFDLKLTWVDATFKETGKHTLRINTPEGMFFLLAKEPESRAVWQWKLNQAVRQALSGKRDFPLWGEAGRGRDPPVCRFSSFTFREEGRLKGATYEGEWRLSKPHGKGTLTWPDGRNYVGDFQEGMEHGFGICLIPRASEDRYDCYKCHWREGKMSGYGICEYGDEMVYKGYFKDNVRQGFGILENASDAEQPFKYSGHWENDKKHGYGVWDDKERGERYIGMWQEDQRHGPGLVLMQSGVCYQRTFHMDKMVGPGTLLLEDDSIFVGNFTRDLTFVGKGKLTFPNGFTLEGTFSSKSTHGLQTQGILDTSGEQDDTAEKLQLGQEVFPVEKRWEGLYSPFLEFIRSGGQGETEEAFMGFHVQTSKELRKSQEYLFCHRGNEEAPRKVDYLEELIEHQEKDDLQDYLHQALQSSLHPLGKFLKALTLAFQASYSGIGANKHLLSMAQEEVKHYAKKIWEFYQGLLRLALEVKGQPSAGGMEESDLNGPALVLPLILPCFYPELSMLYMLYHQKEDDLYCQGIVDLSLFPDVKLLEFLEVQKYLWPLKDLTLTSNQRRSLVKDRCFLSATECLQKLITTVDPREKLDILQKTYEEIEKTVNRVLEKEYSLPMDDLLPLLMYVVTRASIQHLGAEIHLIRDLMDPTNEGGMYDFLLTALESCYKFIQKEIRLRPSWQVLHNS</sequence>
<dbReference type="PANTHER" id="PTHR46089:SF1">
    <property type="entry name" value="ALS2 C-TERMINAL-LIKE PROTEIN"/>
    <property type="match status" value="1"/>
</dbReference>
<keyword evidence="4" id="KW-1185">Reference proteome</keyword>
<dbReference type="InterPro" id="IPR057248">
    <property type="entry name" value="Alsin-like_PH"/>
</dbReference>
<dbReference type="SUPFAM" id="SSF82185">
    <property type="entry name" value="Histone H3 K4-specific methyltransferase SET7/9 N-terminal domain"/>
    <property type="match status" value="2"/>
</dbReference>
<dbReference type="InterPro" id="IPR003409">
    <property type="entry name" value="MORN"/>
</dbReference>
<evidence type="ECO:0000313" key="4">
    <source>
        <dbReference type="Proteomes" id="UP001178461"/>
    </source>
</evidence>
<dbReference type="Pfam" id="PF02493">
    <property type="entry name" value="MORN"/>
    <property type="match status" value="7"/>
</dbReference>
<dbReference type="GO" id="GO:0031410">
    <property type="term" value="C:cytoplasmic vesicle"/>
    <property type="evidence" value="ECO:0007669"/>
    <property type="project" value="TreeGrafter"/>
</dbReference>
<dbReference type="Gene3D" id="1.20.900.10">
    <property type="entry name" value="Dbl homology (DH) domain"/>
    <property type="match status" value="1"/>
</dbReference>
<evidence type="ECO:0000313" key="3">
    <source>
        <dbReference type="EMBL" id="CAI5789207.1"/>
    </source>
</evidence>
<dbReference type="Gene3D" id="1.20.1050.80">
    <property type="entry name" value="VPS9 domain"/>
    <property type="match status" value="1"/>
</dbReference>
<dbReference type="SUPFAM" id="SSF48065">
    <property type="entry name" value="DBL homology domain (DH-domain)"/>
    <property type="match status" value="1"/>
</dbReference>
<dbReference type="InterPro" id="IPR011993">
    <property type="entry name" value="PH-like_dom_sf"/>
</dbReference>
<organism evidence="3 4">
    <name type="scientific">Podarcis lilfordi</name>
    <name type="common">Lilford's wall lizard</name>
    <dbReference type="NCBI Taxonomy" id="74358"/>
    <lineage>
        <taxon>Eukaryota</taxon>
        <taxon>Metazoa</taxon>
        <taxon>Chordata</taxon>
        <taxon>Craniata</taxon>
        <taxon>Vertebrata</taxon>
        <taxon>Euteleostomi</taxon>
        <taxon>Lepidosauria</taxon>
        <taxon>Squamata</taxon>
        <taxon>Bifurcata</taxon>
        <taxon>Unidentata</taxon>
        <taxon>Episquamata</taxon>
        <taxon>Laterata</taxon>
        <taxon>Lacertibaenia</taxon>
        <taxon>Lacertidae</taxon>
        <taxon>Podarcis</taxon>
    </lineage>
</organism>
<dbReference type="PROSITE" id="PS51205">
    <property type="entry name" value="VPS9"/>
    <property type="match status" value="1"/>
</dbReference>
<keyword evidence="1" id="KW-0677">Repeat</keyword>
<name>A0AA35L4P1_9SAUR</name>
<dbReference type="GO" id="GO:0005085">
    <property type="term" value="F:guanyl-nucleotide exchange factor activity"/>
    <property type="evidence" value="ECO:0007669"/>
    <property type="project" value="TreeGrafter"/>
</dbReference>